<evidence type="ECO:0000313" key="1">
    <source>
        <dbReference type="EMBL" id="AXJ02424.1"/>
    </source>
</evidence>
<sequence>MTNLMEAQNQLRASFTSGDIAGSQQLLDQLGARAYRTQDQVLLNLELGTLHYFNGNHAESKAYFISAEEEIDRLFGISVERNLRAFLVNDGELEYQGEDYEDVMINLFNALSAIHLGDLEAATVEARRASFKLENLSIRYDGLVETLSRSDTTSTDTSPGWGRGSTNIQASPFGHFLSYVIFSRQGREDNARIEFDRFQRTFSRNFPGQRFIESSRGTTAAVQGRGAPEAGNVLLLGFGGQAPSKVSNELRIYSNDLRTYIKYAVPSLRQHPTSIQRVEAVINGTQTVSMPLLDDFATTAESVFQVRRPIIITRAIIRSTLKHVANRAGQRAAASEFGEGGRILARLVGTIATELTEVADLRSWQTMPGRVHGQTVHLPPGTHEIKIRYFDRTNRIIHELVQHVDISPDNKLQIAETFFPG</sequence>
<protein>
    <submittedName>
        <fullName evidence="1">Uncharacterized protein</fullName>
    </submittedName>
</protein>
<organism evidence="1 2">
    <name type="scientific">Cyclonatronum proteinivorum</name>
    <dbReference type="NCBI Taxonomy" id="1457365"/>
    <lineage>
        <taxon>Bacteria</taxon>
        <taxon>Pseudomonadati</taxon>
        <taxon>Balneolota</taxon>
        <taxon>Balneolia</taxon>
        <taxon>Balneolales</taxon>
        <taxon>Cyclonatronaceae</taxon>
        <taxon>Cyclonatronum</taxon>
    </lineage>
</organism>
<reference evidence="1 2" key="1">
    <citation type="submission" date="2018-03" db="EMBL/GenBank/DDBJ databases">
        <title>Phenotypic and genomic properties of Cyclonatronum proteinivorum gen. nov., sp. nov., a haloalkaliphilic bacteroidete from soda lakes possessing Na+-translocating rhodopsin.</title>
        <authorList>
            <person name="Toshchakov S.V."/>
            <person name="Korzhenkov A."/>
            <person name="Samarov N.I."/>
            <person name="Kublanov I.V."/>
            <person name="Muntyan M.S."/>
            <person name="Sorokin D.Y."/>
        </authorList>
    </citation>
    <scope>NUCLEOTIDE SEQUENCE [LARGE SCALE GENOMIC DNA]</scope>
    <source>
        <strain evidence="1 2">Omega</strain>
    </source>
</reference>
<accession>A0A345UPM2</accession>
<gene>
    <name evidence="1" type="ORF">CYPRO_3190</name>
</gene>
<dbReference type="Proteomes" id="UP000254808">
    <property type="component" value="Chromosome"/>
</dbReference>
<dbReference type="AlphaFoldDB" id="A0A345UPM2"/>
<dbReference type="KEGG" id="cprv:CYPRO_3190"/>
<name>A0A345UPM2_9BACT</name>
<dbReference type="EMBL" id="CP027806">
    <property type="protein sequence ID" value="AXJ02424.1"/>
    <property type="molecule type" value="Genomic_DNA"/>
</dbReference>
<keyword evidence="2" id="KW-1185">Reference proteome</keyword>
<evidence type="ECO:0000313" key="2">
    <source>
        <dbReference type="Proteomes" id="UP000254808"/>
    </source>
</evidence>
<proteinExistence type="predicted"/>